<comment type="subcellular location">
    <subcellularLocation>
        <location evidence="8">Cell membrane</location>
        <topology evidence="8">Multi-pass membrane protein</topology>
    </subcellularLocation>
    <subcellularLocation>
        <location evidence="1">Membrane</location>
        <topology evidence="1">Multi-pass membrane protein</topology>
    </subcellularLocation>
</comment>
<dbReference type="GO" id="GO:0005886">
    <property type="term" value="C:plasma membrane"/>
    <property type="evidence" value="ECO:0007669"/>
    <property type="project" value="UniProtKB-SubCell"/>
</dbReference>
<dbReference type="GO" id="GO:0020037">
    <property type="term" value="F:heme binding"/>
    <property type="evidence" value="ECO:0007669"/>
    <property type="project" value="UniProtKB-UniRule"/>
</dbReference>
<name>A0A919EIR9_9GAMM</name>
<comment type="subunit">
    <text evidence="8">Heterodimer of a catalytic subunit (MsrP) and a heme-binding subunit (MsrQ).</text>
</comment>
<keyword evidence="11" id="KW-1185">Reference proteome</keyword>
<feature type="transmembrane region" description="Helical" evidence="8">
    <location>
        <begin position="171"/>
        <end position="187"/>
    </location>
</feature>
<dbReference type="NCBIfam" id="NF003831">
    <property type="entry name" value="PRK05419.1-2"/>
    <property type="match status" value="1"/>
</dbReference>
<dbReference type="GO" id="GO:0009055">
    <property type="term" value="F:electron transfer activity"/>
    <property type="evidence" value="ECO:0007669"/>
    <property type="project" value="UniProtKB-UniRule"/>
</dbReference>
<organism evidence="10 11">
    <name type="scientific">Thalassotalea marina</name>
    <dbReference type="NCBI Taxonomy" id="1673741"/>
    <lineage>
        <taxon>Bacteria</taxon>
        <taxon>Pseudomonadati</taxon>
        <taxon>Pseudomonadota</taxon>
        <taxon>Gammaproteobacteria</taxon>
        <taxon>Alteromonadales</taxon>
        <taxon>Colwelliaceae</taxon>
        <taxon>Thalassotalea</taxon>
    </lineage>
</organism>
<keyword evidence="3 8" id="KW-0349">Heme</keyword>
<keyword evidence="6 8" id="KW-0408">Iron</keyword>
<keyword evidence="8" id="KW-1003">Cell membrane</keyword>
<dbReference type="InterPro" id="IPR013130">
    <property type="entry name" value="Fe3_Rdtase_TM_dom"/>
</dbReference>
<evidence type="ECO:0000256" key="6">
    <source>
        <dbReference type="ARBA" id="ARBA00023004"/>
    </source>
</evidence>
<evidence type="ECO:0000313" key="10">
    <source>
        <dbReference type="EMBL" id="GHF83688.1"/>
    </source>
</evidence>
<comment type="cofactor">
    <cofactor evidence="8">
        <name>heme b</name>
        <dbReference type="ChEBI" id="CHEBI:60344"/>
    </cofactor>
    <text evidence="8">Binds 1 heme b (iron(II)-protoporphyrin IX) group per subunit.</text>
</comment>
<keyword evidence="8" id="KW-0479">Metal-binding</keyword>
<comment type="caution">
    <text evidence="10">The sequence shown here is derived from an EMBL/GenBank/DDBJ whole genome shotgun (WGS) entry which is preliminary data.</text>
</comment>
<keyword evidence="7 8" id="KW-0472">Membrane</keyword>
<feature type="transmembrane region" description="Helical" evidence="8">
    <location>
        <begin position="41"/>
        <end position="64"/>
    </location>
</feature>
<dbReference type="GO" id="GO:0016679">
    <property type="term" value="F:oxidoreductase activity, acting on diphenols and related substances as donors"/>
    <property type="evidence" value="ECO:0007669"/>
    <property type="project" value="TreeGrafter"/>
</dbReference>
<reference evidence="10" key="1">
    <citation type="journal article" date="2014" name="Int. J. Syst. Evol. Microbiol.">
        <title>Complete genome sequence of Corynebacterium casei LMG S-19264T (=DSM 44701T), isolated from a smear-ripened cheese.</title>
        <authorList>
            <consortium name="US DOE Joint Genome Institute (JGI-PGF)"/>
            <person name="Walter F."/>
            <person name="Albersmeier A."/>
            <person name="Kalinowski J."/>
            <person name="Ruckert C."/>
        </authorList>
    </citation>
    <scope>NUCLEOTIDE SEQUENCE</scope>
    <source>
        <strain evidence="10">KCTC 42731</strain>
    </source>
</reference>
<comment type="cofactor">
    <cofactor evidence="8">
        <name>FMN</name>
        <dbReference type="ChEBI" id="CHEBI:58210"/>
    </cofactor>
    <text evidence="8">Binds 1 FMN per subunit.</text>
</comment>
<feature type="transmembrane region" description="Helical" evidence="8">
    <location>
        <begin position="115"/>
        <end position="136"/>
    </location>
</feature>
<feature type="transmembrane region" description="Helical" evidence="8">
    <location>
        <begin position="148"/>
        <end position="165"/>
    </location>
</feature>
<dbReference type="PANTHER" id="PTHR36964:SF1">
    <property type="entry name" value="PROTEIN-METHIONINE-SULFOXIDE REDUCTASE HEME-BINDING SUBUNIT MSRQ"/>
    <property type="match status" value="1"/>
</dbReference>
<gene>
    <name evidence="10" type="primary">yedZ</name>
    <name evidence="8" type="synonym">msrQ</name>
    <name evidence="10" type="ORF">GCM10017161_08730</name>
</gene>
<feature type="transmembrane region" description="Helical" evidence="8">
    <location>
        <begin position="76"/>
        <end position="95"/>
    </location>
</feature>
<comment type="function">
    <text evidence="8">Part of the MsrPQ system that repairs oxidized periplasmic proteins containing methionine sulfoxide residues (Met-O), using respiratory chain electrons. Thus protects these proteins from oxidative-stress damage caused by reactive species of oxygen and chlorine generated by the host defense mechanisms. MsrPQ is essential for the maintenance of envelope integrity under bleach stress, rescuing a wide series of structurally unrelated periplasmic proteins from methionine oxidation. MsrQ provides electrons for reduction to the reductase catalytic subunit MsrP, using the quinone pool of the respiratory chain.</text>
</comment>
<keyword evidence="8" id="KW-0285">Flavoprotein</keyword>
<dbReference type="PANTHER" id="PTHR36964">
    <property type="entry name" value="PROTEIN-METHIONINE-SULFOXIDE REDUCTASE HEME-BINDING SUBUNIT MSRQ"/>
    <property type="match status" value="1"/>
</dbReference>
<dbReference type="RefSeq" id="WP_189767656.1">
    <property type="nucleotide sequence ID" value="NZ_BNCK01000002.1"/>
</dbReference>
<dbReference type="InterPro" id="IPR022837">
    <property type="entry name" value="MsrQ-like"/>
</dbReference>
<keyword evidence="8" id="KW-0249">Electron transport</keyword>
<accession>A0A919EIR9</accession>
<keyword evidence="5 8" id="KW-1133">Transmembrane helix</keyword>
<comment type="similarity">
    <text evidence="8">Belongs to the MsrQ family.</text>
</comment>
<evidence type="ECO:0000313" key="11">
    <source>
        <dbReference type="Proteomes" id="UP000623842"/>
    </source>
</evidence>
<evidence type="ECO:0000256" key="4">
    <source>
        <dbReference type="ARBA" id="ARBA00022692"/>
    </source>
</evidence>
<feature type="transmembrane region" description="Helical" evidence="8">
    <location>
        <begin position="7"/>
        <end position="29"/>
    </location>
</feature>
<dbReference type="AlphaFoldDB" id="A0A919EIR9"/>
<reference evidence="10" key="2">
    <citation type="submission" date="2020-09" db="EMBL/GenBank/DDBJ databases">
        <authorList>
            <person name="Sun Q."/>
            <person name="Kim S."/>
        </authorList>
    </citation>
    <scope>NUCLEOTIDE SEQUENCE</scope>
    <source>
        <strain evidence="10">KCTC 42731</strain>
    </source>
</reference>
<evidence type="ECO:0000256" key="3">
    <source>
        <dbReference type="ARBA" id="ARBA00022617"/>
    </source>
</evidence>
<dbReference type="GO" id="GO:0030091">
    <property type="term" value="P:protein repair"/>
    <property type="evidence" value="ECO:0007669"/>
    <property type="project" value="UniProtKB-UniRule"/>
</dbReference>
<dbReference type="HAMAP" id="MF_01207">
    <property type="entry name" value="MsrQ"/>
    <property type="match status" value="1"/>
</dbReference>
<dbReference type="Pfam" id="PF01794">
    <property type="entry name" value="Ferric_reduct"/>
    <property type="match status" value="1"/>
</dbReference>
<evidence type="ECO:0000256" key="7">
    <source>
        <dbReference type="ARBA" id="ARBA00023136"/>
    </source>
</evidence>
<sequence length="195" mass="22857">MSNQHKIWLLKLIIHLFSMGLISLTYFNALNDNLGADPVEAVLHFTGIGAINLLLLSLVISPLVRQWKLSWLMQVRRLLGLYAFFYALCHVLSFWAFEIQFNVSLFFEEIIERPYITVGLVSFMLLMALAITSWSKIKRKMGKSWQKLHNWVYLAITLAVIHFYWSVKSDLTEPLIYFIILVVLLSFRKNKFIRK</sequence>
<dbReference type="Proteomes" id="UP000623842">
    <property type="component" value="Unassembled WGS sequence"/>
</dbReference>
<evidence type="ECO:0000256" key="2">
    <source>
        <dbReference type="ARBA" id="ARBA00022448"/>
    </source>
</evidence>
<keyword evidence="4 8" id="KW-0812">Transmembrane</keyword>
<protein>
    <recommendedName>
        <fullName evidence="8">Protein-methionine-sulfoxide reductase heme-binding subunit MsrQ</fullName>
    </recommendedName>
    <alternativeName>
        <fullName evidence="8">Flavocytochrome MsrQ</fullName>
    </alternativeName>
</protein>
<evidence type="ECO:0000256" key="5">
    <source>
        <dbReference type="ARBA" id="ARBA00022989"/>
    </source>
</evidence>
<keyword evidence="8" id="KW-0288">FMN</keyword>
<feature type="domain" description="Ferric oxidoreductase" evidence="9">
    <location>
        <begin position="46"/>
        <end position="160"/>
    </location>
</feature>
<evidence type="ECO:0000259" key="9">
    <source>
        <dbReference type="Pfam" id="PF01794"/>
    </source>
</evidence>
<dbReference type="EMBL" id="BNCK01000002">
    <property type="protein sequence ID" value="GHF83688.1"/>
    <property type="molecule type" value="Genomic_DNA"/>
</dbReference>
<dbReference type="GO" id="GO:0046872">
    <property type="term" value="F:metal ion binding"/>
    <property type="evidence" value="ECO:0007669"/>
    <property type="project" value="UniProtKB-KW"/>
</dbReference>
<proteinExistence type="inferred from homology"/>
<evidence type="ECO:0000256" key="1">
    <source>
        <dbReference type="ARBA" id="ARBA00004141"/>
    </source>
</evidence>
<dbReference type="GO" id="GO:0010181">
    <property type="term" value="F:FMN binding"/>
    <property type="evidence" value="ECO:0007669"/>
    <property type="project" value="UniProtKB-UniRule"/>
</dbReference>
<evidence type="ECO:0000256" key="8">
    <source>
        <dbReference type="HAMAP-Rule" id="MF_01207"/>
    </source>
</evidence>
<keyword evidence="2 8" id="KW-0813">Transport</keyword>